<dbReference type="AlphaFoldDB" id="A0A1H8DDB2"/>
<dbReference type="EMBL" id="FOCI01000008">
    <property type="protein sequence ID" value="SEN05272.1"/>
    <property type="molecule type" value="Genomic_DNA"/>
</dbReference>
<protein>
    <submittedName>
        <fullName evidence="1">Uncharacterized protein</fullName>
    </submittedName>
</protein>
<reference evidence="1 2" key="1">
    <citation type="submission" date="2016-10" db="EMBL/GenBank/DDBJ databases">
        <authorList>
            <person name="de Groot N.N."/>
        </authorList>
    </citation>
    <scope>NUCLEOTIDE SEQUENCE [LARGE SCALE GENOMIC DNA]</scope>
    <source>
        <strain evidence="1 2">DSM 16213</strain>
    </source>
</reference>
<name>A0A1H8DDB2_9RHOB</name>
<evidence type="ECO:0000313" key="1">
    <source>
        <dbReference type="EMBL" id="SEN05272.1"/>
    </source>
</evidence>
<dbReference type="OrthoDB" id="7856862at2"/>
<evidence type="ECO:0000313" key="2">
    <source>
        <dbReference type="Proteomes" id="UP000199585"/>
    </source>
</evidence>
<gene>
    <name evidence="1" type="ORF">SAMN04488003_108109</name>
</gene>
<organism evidence="1 2">
    <name type="scientific">Loktanella fryxellensis</name>
    <dbReference type="NCBI Taxonomy" id="245187"/>
    <lineage>
        <taxon>Bacteria</taxon>
        <taxon>Pseudomonadati</taxon>
        <taxon>Pseudomonadota</taxon>
        <taxon>Alphaproteobacteria</taxon>
        <taxon>Rhodobacterales</taxon>
        <taxon>Roseobacteraceae</taxon>
        <taxon>Loktanella</taxon>
    </lineage>
</organism>
<dbReference type="Pfam" id="PF22278">
    <property type="entry name" value="DUF6958"/>
    <property type="match status" value="1"/>
</dbReference>
<sequence length="93" mass="9965">MAKVAVGNPNTPGKTTQVDAAKYEDMRAAMLAVTSSAPLTAAQIKAGVLPHLSPDLFPAGQTAGWWLKCVQLDLEVKQILQRHPTTPLTWTQA</sequence>
<dbReference type="RefSeq" id="WP_089901519.1">
    <property type="nucleotide sequence ID" value="NZ_FOCI01000008.1"/>
</dbReference>
<dbReference type="InterPro" id="IPR054233">
    <property type="entry name" value="DUF6958"/>
</dbReference>
<dbReference type="Proteomes" id="UP000199585">
    <property type="component" value="Unassembled WGS sequence"/>
</dbReference>
<accession>A0A1H8DDB2</accession>
<dbReference type="STRING" id="245187.SAMN04488003_108109"/>
<keyword evidence="2" id="KW-1185">Reference proteome</keyword>
<proteinExistence type="predicted"/>